<evidence type="ECO:0000256" key="15">
    <source>
        <dbReference type="ARBA" id="ARBA00044985"/>
    </source>
</evidence>
<sequence length="538" mass="59086">MSKRRSSSIANSKSTASDTILDNEKEKDLLPLPDQQGHFTSQLPELAALASHNDTDNYAPDAEETDIPLMYRVMAFAMVIFFATGSSYIQGISSPLKSTFKKKLGITNAQYGAISSASSLVNTILPIIGGIGMDHWGATYAAIISSIFVLIGAIIASAAANVEHYGMLIGGLILLGFGSTVIEAVQNKLYSHWFRGSSLAFVFALDIAWNRITTLIAKATAVPMSNINGWWGWALWIPTIVCAVNMALVMLYWWFERSVPKQYRPALGKDARVTEGWDKRKFHFGTLWRLPKFFWIFCGSQLFQNAAISVYSSNLADIQTVTRGTKTLAAGYNSSLQGIVPIVLTPVVGLFFDRLGYRMVFVSWTAILYIVVFCLIGFTTVHPLAPILLSSFANVTNAITFIAAIPVLVGDDSLLGTAFGVWKAFANSNSIVLDVASGAIQDRTPGGSYDRVLYLIIAIKALQVCLGPLYFYLDRIWLGGSLRLSEKKRLEKLVEKKENNLDYEGWRISKLTTRVVGGELVGLVITAWVVYIVYSLGT</sequence>
<comment type="catalytic activity">
    <reaction evidence="8">
        <text>L-aspartyl-L-lysine(out) = L-aspartyl-L-lysine(in)</text>
        <dbReference type="Rhea" id="RHEA:79411"/>
        <dbReference type="ChEBI" id="CHEBI:229953"/>
    </reaction>
</comment>
<comment type="catalytic activity">
    <reaction evidence="5">
        <text>L-alpha-aminoacyl-L-histidine(out) = L-alpha-aminoacyl-L-histidine(in)</text>
        <dbReference type="Rhea" id="RHEA:79375"/>
        <dbReference type="ChEBI" id="CHEBI:229967"/>
    </reaction>
</comment>
<dbReference type="RefSeq" id="XP_018994159.1">
    <property type="nucleotide sequence ID" value="XM_019137133.1"/>
</dbReference>
<feature type="transmembrane region" description="Helical" evidence="20">
    <location>
        <begin position="332"/>
        <end position="352"/>
    </location>
</feature>
<evidence type="ECO:0000256" key="8">
    <source>
        <dbReference type="ARBA" id="ARBA00044898"/>
    </source>
</evidence>
<proteinExistence type="predicted"/>
<evidence type="ECO:0000256" key="13">
    <source>
        <dbReference type="ARBA" id="ARBA00044919"/>
    </source>
</evidence>
<keyword evidence="20" id="KW-0812">Transmembrane</keyword>
<dbReference type="InterPro" id="IPR052187">
    <property type="entry name" value="MFSD1"/>
</dbReference>
<evidence type="ECO:0000256" key="1">
    <source>
        <dbReference type="ARBA" id="ARBA00004141"/>
    </source>
</evidence>
<dbReference type="GO" id="GO:0022857">
    <property type="term" value="F:transmembrane transporter activity"/>
    <property type="evidence" value="ECO:0007669"/>
    <property type="project" value="InterPro"/>
</dbReference>
<dbReference type="AlphaFoldDB" id="A0A1E3HSM0"/>
<feature type="transmembrane region" description="Helical" evidence="20">
    <location>
        <begin position="192"/>
        <end position="210"/>
    </location>
</feature>
<evidence type="ECO:0000256" key="11">
    <source>
        <dbReference type="ARBA" id="ARBA00044903"/>
    </source>
</evidence>
<comment type="catalytic activity">
    <reaction evidence="13">
        <text>L-alanyl-L-lysine(out) = L-alanyl-L-lysine(in)</text>
        <dbReference type="Rhea" id="RHEA:79415"/>
        <dbReference type="ChEBI" id="CHEBI:192470"/>
    </reaction>
</comment>
<evidence type="ECO:0000256" key="9">
    <source>
        <dbReference type="ARBA" id="ARBA00044899"/>
    </source>
</evidence>
<comment type="subunit">
    <text evidence="18">Homodimer. Interacts with lysosomal protein GLMP (via lumenal domain); the interaction starts while both proteins are still in the endoplasmic reticulum and is required for stabilization of MFSD1 in lysosomes but has no direct effect on its targeting to lysosomes or transporter activity.</text>
</comment>
<comment type="subcellular location">
    <subcellularLocation>
        <location evidence="1">Membrane</location>
        <topology evidence="1">Multi-pass membrane protein</topology>
    </subcellularLocation>
</comment>
<accession>A0A1E3HSM0</accession>
<evidence type="ECO:0000256" key="20">
    <source>
        <dbReference type="SAM" id="Phobius"/>
    </source>
</evidence>
<evidence type="ECO:0000256" key="19">
    <source>
        <dbReference type="SAM" id="MobiDB-lite"/>
    </source>
</evidence>
<evidence type="ECO:0000256" key="16">
    <source>
        <dbReference type="ARBA" id="ARBA00045018"/>
    </source>
</evidence>
<comment type="catalytic activity">
    <reaction evidence="6">
        <text>L-lysyl-L-alpha-amino acid(out) = L-lysyl-L-alpha-amino acid(in)</text>
        <dbReference type="Rhea" id="RHEA:79387"/>
        <dbReference type="ChEBI" id="CHEBI:229965"/>
    </reaction>
</comment>
<dbReference type="Proteomes" id="UP000094065">
    <property type="component" value="Unassembled WGS sequence"/>
</dbReference>
<feature type="transmembrane region" description="Helical" evidence="20">
    <location>
        <begin position="140"/>
        <end position="159"/>
    </location>
</feature>
<name>A0A1E3HSM0_9TREE</name>
<keyword evidence="20" id="KW-1133">Transmembrane helix</keyword>
<dbReference type="InterPro" id="IPR011701">
    <property type="entry name" value="MFS"/>
</dbReference>
<evidence type="ECO:0000256" key="4">
    <source>
        <dbReference type="ARBA" id="ARBA00044881"/>
    </source>
</evidence>
<comment type="catalytic activity">
    <reaction evidence="11">
        <text>L-arginyl-glycine(out) = L-arginyl-glycine(in)</text>
        <dbReference type="Rhea" id="RHEA:79391"/>
        <dbReference type="ChEBI" id="CHEBI:229955"/>
    </reaction>
</comment>
<feature type="transmembrane region" description="Helical" evidence="20">
    <location>
        <begin position="69"/>
        <end position="89"/>
    </location>
</feature>
<comment type="catalytic activity">
    <reaction evidence="14">
        <text>L-lysyl-glycine(out) = L-lysyl-glycine(in)</text>
        <dbReference type="Rhea" id="RHEA:79407"/>
        <dbReference type="ChEBI" id="CHEBI:191202"/>
    </reaction>
</comment>
<comment type="catalytic activity">
    <reaction evidence="12">
        <text>L-histidyl-L-alpha-amino acid(out) = L-histidyl-L-alpha-amino acid(in)</text>
        <dbReference type="Rhea" id="RHEA:79379"/>
        <dbReference type="ChEBI" id="CHEBI:229964"/>
    </reaction>
</comment>
<organism evidence="22 23">
    <name type="scientific">Cryptococcus amylolentus CBS 6039</name>
    <dbReference type="NCBI Taxonomy" id="1295533"/>
    <lineage>
        <taxon>Eukaryota</taxon>
        <taxon>Fungi</taxon>
        <taxon>Dikarya</taxon>
        <taxon>Basidiomycota</taxon>
        <taxon>Agaricomycotina</taxon>
        <taxon>Tremellomycetes</taxon>
        <taxon>Tremellales</taxon>
        <taxon>Cryptococcaceae</taxon>
        <taxon>Cryptococcus</taxon>
    </lineage>
</organism>
<comment type="caution">
    <text evidence="22">The sequence shown here is derived from an EMBL/GenBank/DDBJ whole genome shotgun (WGS) entry which is preliminary data.</text>
</comment>
<dbReference type="PROSITE" id="PS50850">
    <property type="entry name" value="MFS"/>
    <property type="match status" value="1"/>
</dbReference>
<keyword evidence="23" id="KW-1185">Reference proteome</keyword>
<reference evidence="22 23" key="1">
    <citation type="submission" date="2016-06" db="EMBL/GenBank/DDBJ databases">
        <title>Evolution of pathogenesis and genome organization in the Tremellales.</title>
        <authorList>
            <person name="Cuomo C."/>
            <person name="Litvintseva A."/>
            <person name="Heitman J."/>
            <person name="Chen Y."/>
            <person name="Sun S."/>
            <person name="Springer D."/>
            <person name="Dromer F."/>
            <person name="Young S."/>
            <person name="Zeng Q."/>
            <person name="Chapman S."/>
            <person name="Gujja S."/>
            <person name="Saif S."/>
            <person name="Birren B."/>
        </authorList>
    </citation>
    <scope>NUCLEOTIDE SEQUENCE [LARGE SCALE GENOMIC DNA]</scope>
    <source>
        <strain evidence="22 23">CBS 6039</strain>
    </source>
</reference>
<keyword evidence="20" id="KW-0472">Membrane</keyword>
<comment type="catalytic activity">
    <reaction evidence="7">
        <text>L-alpha-aminoacyl-L-lysine(out) = L-alpha-aminoacyl-L-lysine(in)</text>
        <dbReference type="Rhea" id="RHEA:79383"/>
        <dbReference type="ChEBI" id="CHEBI:229966"/>
    </reaction>
</comment>
<feature type="transmembrane region" description="Helical" evidence="20">
    <location>
        <begin position="359"/>
        <end position="381"/>
    </location>
</feature>
<dbReference type="Gene3D" id="1.20.1250.20">
    <property type="entry name" value="MFS general substrate transporter like domains"/>
    <property type="match status" value="2"/>
</dbReference>
<feature type="transmembrane region" description="Helical" evidence="20">
    <location>
        <begin position="452"/>
        <end position="473"/>
    </location>
</feature>
<comment type="catalytic activity">
    <reaction evidence="9">
        <text>L-arginyl-L-alpha-amino acid(out) = L-arginyl-L-alpha-amino acid(in)</text>
        <dbReference type="Rhea" id="RHEA:79371"/>
        <dbReference type="ChEBI" id="CHEBI:84315"/>
    </reaction>
</comment>
<dbReference type="GO" id="GO:0016020">
    <property type="term" value="C:membrane"/>
    <property type="evidence" value="ECO:0007669"/>
    <property type="project" value="UniProtKB-SubCell"/>
</dbReference>
<feature type="compositionally biased region" description="Low complexity" evidence="19">
    <location>
        <begin position="7"/>
        <end position="17"/>
    </location>
</feature>
<dbReference type="OrthoDB" id="424834at2759"/>
<gene>
    <name evidence="22" type="ORF">L202_03320</name>
</gene>
<protein>
    <recommendedName>
        <fullName evidence="15">Lysosomal dipeptide transporter MFSD1</fullName>
    </recommendedName>
    <alternativeName>
        <fullName evidence="16">Major facilitator superfamily domain-containing protein 1</fullName>
    </alternativeName>
</protein>
<dbReference type="GeneID" id="30154629"/>
<feature type="transmembrane region" description="Helical" evidence="20">
    <location>
        <begin position="230"/>
        <end position="255"/>
    </location>
</feature>
<dbReference type="PANTHER" id="PTHR23512:SF12">
    <property type="entry name" value="TRANSPORTER, PUTATIVE (AFU_ORTHOLOGUE AFUA_4G00260)-RELATED"/>
    <property type="match status" value="1"/>
</dbReference>
<comment type="catalytic activity">
    <reaction evidence="4">
        <text>L-alpha-aminoacyl-L-arginine(out) = L-alpha-aminoacyl-L-arginine(in)</text>
        <dbReference type="Rhea" id="RHEA:79367"/>
        <dbReference type="ChEBI" id="CHEBI:229968"/>
    </reaction>
</comment>
<evidence type="ECO:0000259" key="21">
    <source>
        <dbReference type="PROSITE" id="PS50850"/>
    </source>
</evidence>
<evidence type="ECO:0000313" key="22">
    <source>
        <dbReference type="EMBL" id="ODN79312.1"/>
    </source>
</evidence>
<comment type="catalytic activity">
    <reaction evidence="3">
        <text>L-histidyl-glycine(out) = L-histidyl-glycine(in)</text>
        <dbReference type="Rhea" id="RHEA:79395"/>
        <dbReference type="ChEBI" id="CHEBI:229957"/>
    </reaction>
</comment>
<dbReference type="PANTHER" id="PTHR23512">
    <property type="entry name" value="MAJOR FACILITATOR SUPERFAMILY DOMAIN-CONTAINING PROTEIN 1"/>
    <property type="match status" value="1"/>
</dbReference>
<feature type="domain" description="Major facilitator superfamily (MFS) profile" evidence="21">
    <location>
        <begin position="71"/>
        <end position="476"/>
    </location>
</feature>
<dbReference type="SUPFAM" id="SSF103473">
    <property type="entry name" value="MFS general substrate transporter"/>
    <property type="match status" value="1"/>
</dbReference>
<dbReference type="Pfam" id="PF07690">
    <property type="entry name" value="MFS_1"/>
    <property type="match status" value="1"/>
</dbReference>
<feature type="transmembrane region" description="Helical" evidence="20">
    <location>
        <begin position="165"/>
        <end position="185"/>
    </location>
</feature>
<evidence type="ECO:0000256" key="3">
    <source>
        <dbReference type="ARBA" id="ARBA00044878"/>
    </source>
</evidence>
<evidence type="ECO:0000256" key="6">
    <source>
        <dbReference type="ARBA" id="ARBA00044891"/>
    </source>
</evidence>
<feature type="transmembrane region" description="Helical" evidence="20">
    <location>
        <begin position="515"/>
        <end position="534"/>
    </location>
</feature>
<evidence type="ECO:0000256" key="12">
    <source>
        <dbReference type="ARBA" id="ARBA00044912"/>
    </source>
</evidence>
<evidence type="ECO:0000256" key="7">
    <source>
        <dbReference type="ARBA" id="ARBA00044893"/>
    </source>
</evidence>
<comment type="catalytic activity">
    <reaction evidence="10">
        <text>L-lysyl-L-lysine(out) = L-lysyl-L-lysine(in)</text>
        <dbReference type="Rhea" id="RHEA:79403"/>
        <dbReference type="ChEBI" id="CHEBI:229956"/>
    </reaction>
</comment>
<dbReference type="EMBL" id="AWGJ01000005">
    <property type="protein sequence ID" value="ODN79312.1"/>
    <property type="molecule type" value="Genomic_DNA"/>
</dbReference>
<comment type="function">
    <text evidence="17">Lysosomal dipeptide uniporter that selectively exports lysine, arginine or histidine-containing dipeptides with a net positive charge from the lysosome lumen into the cytosol. Could play a role in a specific type of protein O-glycosylation indirectly regulating macrophages migration and tissue invasion. Also essential for liver homeostasis.</text>
</comment>
<dbReference type="InterPro" id="IPR036259">
    <property type="entry name" value="MFS_trans_sf"/>
</dbReference>
<evidence type="ECO:0000256" key="14">
    <source>
        <dbReference type="ARBA" id="ARBA00044924"/>
    </source>
</evidence>
<feature type="transmembrane region" description="Helical" evidence="20">
    <location>
        <begin position="387"/>
        <end position="409"/>
    </location>
</feature>
<evidence type="ECO:0000313" key="23">
    <source>
        <dbReference type="Proteomes" id="UP000094065"/>
    </source>
</evidence>
<evidence type="ECO:0000256" key="2">
    <source>
        <dbReference type="ARBA" id="ARBA00044876"/>
    </source>
</evidence>
<feature type="region of interest" description="Disordered" evidence="19">
    <location>
        <begin position="1"/>
        <end position="34"/>
    </location>
</feature>
<evidence type="ECO:0000256" key="5">
    <source>
        <dbReference type="ARBA" id="ARBA00044884"/>
    </source>
</evidence>
<evidence type="ECO:0000256" key="18">
    <source>
        <dbReference type="ARBA" id="ARBA00046376"/>
    </source>
</evidence>
<evidence type="ECO:0000256" key="17">
    <source>
        <dbReference type="ARBA" id="ARBA00045709"/>
    </source>
</evidence>
<evidence type="ECO:0000256" key="10">
    <source>
        <dbReference type="ARBA" id="ARBA00044900"/>
    </source>
</evidence>
<comment type="catalytic activity">
    <reaction evidence="2">
        <text>L-lysyl-L-alanine(out) = L-lysyl-L-alanine(in)</text>
        <dbReference type="Rhea" id="RHEA:79399"/>
        <dbReference type="ChEBI" id="CHEBI:229954"/>
    </reaction>
</comment>
<dbReference type="InterPro" id="IPR020846">
    <property type="entry name" value="MFS_dom"/>
</dbReference>
<feature type="transmembrane region" description="Helical" evidence="20">
    <location>
        <begin position="109"/>
        <end position="128"/>
    </location>
</feature>